<dbReference type="InterPro" id="IPR025877">
    <property type="entry name" value="MobA-like_NTP_Trfase"/>
</dbReference>
<keyword evidence="1" id="KW-0460">Magnesium</keyword>
<gene>
    <name evidence="3" type="ORF">KCG44_08995</name>
</gene>
<dbReference type="Pfam" id="PF12804">
    <property type="entry name" value="NTP_transf_3"/>
    <property type="match status" value="1"/>
</dbReference>
<dbReference type="GO" id="GO:0016740">
    <property type="term" value="F:transferase activity"/>
    <property type="evidence" value="ECO:0007669"/>
    <property type="project" value="UniProtKB-KW"/>
</dbReference>
<evidence type="ECO:0000259" key="2">
    <source>
        <dbReference type="Pfam" id="PF12804"/>
    </source>
</evidence>
<proteinExistence type="predicted"/>
<dbReference type="Proteomes" id="UP000722336">
    <property type="component" value="Unassembled WGS sequence"/>
</dbReference>
<keyword evidence="4" id="KW-1185">Reference proteome</keyword>
<keyword evidence="3" id="KW-0808">Transferase</keyword>
<feature type="domain" description="MobA-like NTP transferase" evidence="2">
    <location>
        <begin position="24"/>
        <end position="133"/>
    </location>
</feature>
<evidence type="ECO:0000313" key="3">
    <source>
        <dbReference type="EMBL" id="MBV7256918.1"/>
    </source>
</evidence>
<accession>A0ABS6SES8</accession>
<dbReference type="EMBL" id="JAGSPA010000003">
    <property type="protein sequence ID" value="MBV7256918.1"/>
    <property type="molecule type" value="Genomic_DNA"/>
</dbReference>
<dbReference type="RefSeq" id="WP_218445757.1">
    <property type="nucleotide sequence ID" value="NZ_JAGSPA010000003.1"/>
</dbReference>
<sequence length="269" mass="29274">MKKVTAIVLAGQRVGQVNPVAEMLGVSHKCVAPILGTPLIVRTLEVLKAHPHVGEIVVSIDEEAFDLVRQTIAPMAVMLSPAQTSITDSVYAAASAVSEGPYLITTADNVLIEAEVIDRIVAEVEAGAEALFLLARKADVMAAHPDGQRNYYDFADDSYANCNSYAISNLAVIESAEIFREGGQFMKNPRRIASAFGLWNLIRMRFGLVSLQKGMISVSRRLGIDIRPVILSNGEYAIDVDNERTYRVCEEILRRRAGAVAEQGDKKDG</sequence>
<comment type="caution">
    <text evidence="3">The sequence shown here is derived from an EMBL/GenBank/DDBJ whole genome shotgun (WGS) entry which is preliminary data.</text>
</comment>
<protein>
    <submittedName>
        <fullName evidence="3">NTP transferase domain-containing protein</fullName>
    </submittedName>
</protein>
<evidence type="ECO:0000313" key="4">
    <source>
        <dbReference type="Proteomes" id="UP000722336"/>
    </source>
</evidence>
<evidence type="ECO:0000256" key="1">
    <source>
        <dbReference type="ARBA" id="ARBA00022842"/>
    </source>
</evidence>
<organism evidence="3 4">
    <name type="scientific">Pacificimonas pallii</name>
    <dbReference type="NCBI Taxonomy" id="2827236"/>
    <lineage>
        <taxon>Bacteria</taxon>
        <taxon>Pseudomonadati</taxon>
        <taxon>Pseudomonadota</taxon>
        <taxon>Alphaproteobacteria</taxon>
        <taxon>Sphingomonadales</taxon>
        <taxon>Sphingosinicellaceae</taxon>
        <taxon>Pacificimonas</taxon>
    </lineage>
</organism>
<reference evidence="3 4" key="1">
    <citation type="submission" date="2021-04" db="EMBL/GenBank/DDBJ databases">
        <authorList>
            <person name="Pira H."/>
            <person name="Risdian C."/>
            <person name="Wink J."/>
        </authorList>
    </citation>
    <scope>NUCLEOTIDE SEQUENCE [LARGE SCALE GENOMIC DNA]</scope>
    <source>
        <strain evidence="3 4">WHA3</strain>
    </source>
</reference>
<name>A0ABS6SES8_9SPHN</name>